<keyword evidence="5 6" id="KW-0804">Transcription</keyword>
<dbReference type="Pfam" id="PF04542">
    <property type="entry name" value="Sigma70_r2"/>
    <property type="match status" value="1"/>
</dbReference>
<organism evidence="9 10">
    <name type="scientific">Dyella agri</name>
    <dbReference type="NCBI Taxonomy" id="1926869"/>
    <lineage>
        <taxon>Bacteria</taxon>
        <taxon>Pseudomonadati</taxon>
        <taxon>Pseudomonadota</taxon>
        <taxon>Gammaproteobacteria</taxon>
        <taxon>Lysobacterales</taxon>
        <taxon>Rhodanobacteraceae</taxon>
        <taxon>Dyella</taxon>
    </lineage>
</organism>
<name>A0ABW8KGE9_9GAMM</name>
<proteinExistence type="inferred from homology"/>
<dbReference type="Gene3D" id="1.10.1740.10">
    <property type="match status" value="1"/>
</dbReference>
<evidence type="ECO:0000256" key="5">
    <source>
        <dbReference type="ARBA" id="ARBA00023163"/>
    </source>
</evidence>
<dbReference type="PROSITE" id="PS01063">
    <property type="entry name" value="SIGMA70_ECF"/>
    <property type="match status" value="1"/>
</dbReference>
<comment type="caution">
    <text evidence="9">The sequence shown here is derived from an EMBL/GenBank/DDBJ whole genome shotgun (WGS) entry which is preliminary data.</text>
</comment>
<feature type="domain" description="RNA polymerase sigma-70 region 2" evidence="7">
    <location>
        <begin position="21"/>
        <end position="86"/>
    </location>
</feature>
<reference evidence="9 10" key="1">
    <citation type="submission" date="2020-10" db="EMBL/GenBank/DDBJ databases">
        <title>Phylogeny of dyella-like bacteria.</title>
        <authorList>
            <person name="Fu J."/>
        </authorList>
    </citation>
    <scope>NUCLEOTIDE SEQUENCE [LARGE SCALE GENOMIC DNA]</scope>
    <source>
        <strain evidence="9 10">DKC-1</strain>
    </source>
</reference>
<dbReference type="InterPro" id="IPR014284">
    <property type="entry name" value="RNA_pol_sigma-70_dom"/>
</dbReference>
<protein>
    <recommendedName>
        <fullName evidence="6">RNA polymerase sigma factor</fullName>
    </recommendedName>
</protein>
<dbReference type="InterPro" id="IPR007627">
    <property type="entry name" value="RNA_pol_sigma70_r2"/>
</dbReference>
<dbReference type="Pfam" id="PF08281">
    <property type="entry name" value="Sigma70_r4_2"/>
    <property type="match status" value="1"/>
</dbReference>
<evidence type="ECO:0000256" key="3">
    <source>
        <dbReference type="ARBA" id="ARBA00023082"/>
    </source>
</evidence>
<dbReference type="EMBL" id="JADIKL010000002">
    <property type="protein sequence ID" value="MFK2929998.1"/>
    <property type="molecule type" value="Genomic_DNA"/>
</dbReference>
<comment type="similarity">
    <text evidence="1 6">Belongs to the sigma-70 factor family. ECF subfamily.</text>
</comment>
<evidence type="ECO:0000256" key="6">
    <source>
        <dbReference type="RuleBase" id="RU000716"/>
    </source>
</evidence>
<evidence type="ECO:0000256" key="4">
    <source>
        <dbReference type="ARBA" id="ARBA00023125"/>
    </source>
</evidence>
<evidence type="ECO:0000259" key="8">
    <source>
        <dbReference type="Pfam" id="PF08281"/>
    </source>
</evidence>
<feature type="domain" description="RNA polymerase sigma factor 70 region 4 type 2" evidence="8">
    <location>
        <begin position="112"/>
        <end position="164"/>
    </location>
</feature>
<keyword evidence="3 6" id="KW-0731">Sigma factor</keyword>
<keyword evidence="10" id="KW-1185">Reference proteome</keyword>
<dbReference type="Gene3D" id="1.10.10.10">
    <property type="entry name" value="Winged helix-like DNA-binding domain superfamily/Winged helix DNA-binding domain"/>
    <property type="match status" value="1"/>
</dbReference>
<evidence type="ECO:0000256" key="2">
    <source>
        <dbReference type="ARBA" id="ARBA00023015"/>
    </source>
</evidence>
<dbReference type="InterPro" id="IPR036388">
    <property type="entry name" value="WH-like_DNA-bd_sf"/>
</dbReference>
<sequence length="181" mass="20582">MDQALVTRIRLEGDQRAFEQLVRRNQGLVRAQLRRLLHGDEAAADDLAQETFMLAWRKLDQFRGDARFSTWLYRIAYSCFLQAHRGPSRHEAIDDEAMEQLQAPAQRIDLRLDLERAMQRLSAAEQTVLLHCTQLGLSHDEAAYVLAMPLGTVKTHATRGKAKLKTWLAAWRDAASAEEGS</sequence>
<evidence type="ECO:0000313" key="9">
    <source>
        <dbReference type="EMBL" id="MFK2929998.1"/>
    </source>
</evidence>
<gene>
    <name evidence="9" type="ORF">ISP14_04250</name>
</gene>
<keyword evidence="4 6" id="KW-0238">DNA-binding</keyword>
<dbReference type="PANTHER" id="PTHR43133:SF8">
    <property type="entry name" value="RNA POLYMERASE SIGMA FACTOR HI_1459-RELATED"/>
    <property type="match status" value="1"/>
</dbReference>
<dbReference type="PANTHER" id="PTHR43133">
    <property type="entry name" value="RNA POLYMERASE ECF-TYPE SIGMA FACTO"/>
    <property type="match status" value="1"/>
</dbReference>
<dbReference type="SUPFAM" id="SSF88659">
    <property type="entry name" value="Sigma3 and sigma4 domains of RNA polymerase sigma factors"/>
    <property type="match status" value="1"/>
</dbReference>
<dbReference type="InterPro" id="IPR013324">
    <property type="entry name" value="RNA_pol_sigma_r3/r4-like"/>
</dbReference>
<dbReference type="InterPro" id="IPR039425">
    <property type="entry name" value="RNA_pol_sigma-70-like"/>
</dbReference>
<dbReference type="InterPro" id="IPR000838">
    <property type="entry name" value="RNA_pol_sigma70_ECF_CS"/>
</dbReference>
<accession>A0ABW8KGE9</accession>
<keyword evidence="2 6" id="KW-0805">Transcription regulation</keyword>
<evidence type="ECO:0000256" key="1">
    <source>
        <dbReference type="ARBA" id="ARBA00010641"/>
    </source>
</evidence>
<dbReference type="Proteomes" id="UP001620397">
    <property type="component" value="Unassembled WGS sequence"/>
</dbReference>
<dbReference type="InterPro" id="IPR013325">
    <property type="entry name" value="RNA_pol_sigma_r2"/>
</dbReference>
<dbReference type="InterPro" id="IPR013249">
    <property type="entry name" value="RNA_pol_sigma70_r4_t2"/>
</dbReference>
<evidence type="ECO:0000313" key="10">
    <source>
        <dbReference type="Proteomes" id="UP001620397"/>
    </source>
</evidence>
<dbReference type="NCBIfam" id="TIGR02937">
    <property type="entry name" value="sigma70-ECF"/>
    <property type="match status" value="1"/>
</dbReference>
<dbReference type="SUPFAM" id="SSF88946">
    <property type="entry name" value="Sigma2 domain of RNA polymerase sigma factors"/>
    <property type="match status" value="1"/>
</dbReference>
<evidence type="ECO:0000259" key="7">
    <source>
        <dbReference type="Pfam" id="PF04542"/>
    </source>
</evidence>